<sequence length="629" mass="69918">MRKALFLLTIPGMVSGKMQIDNNADTSTNNINTQPGHPYTPAGKKIVFWESLYRRKSNFHEHLAGPMSDAIEEDEEDEFTSFDDFENRSYNDNENAHDNRNLKSSSDSRSSDENFWKQAWKEGWGNSANYDKYINGDDDWSIYIGDENPTLLPLSTNDMFGFMLASLGATLGSLGGIGGGGLVIPCYVVVTKLDLKQAIPLGSVTVLGGSIAALMLNMKRRHPLADRPIIDWDLILVMEPLVLVGTIFGSIFHRVMPGKVLSVLLVLLLSIVAHTTLTKARRMYDAEKRYIEHLKSARSDYLTRVASFRTAFRMSTGAWSDDALHGAGMDPESKASYLPPEPVRTESLDSQSLATTPISPKMDMHERQRILILNPDFVTLRSDMLEQEKITPRGKVMALIAKFSVLMFLNITLGGGAFRSPWGIQCGGVAFWVVHIIMIAFLISSAWAAQTYLVNRHELKEIIRFDYVHGDIKWDQRKAIIYPCFFILAGIFAGMFGIGGGMITVPLMLAMGVHPAICTATSSTMVLFTVMLSSSSYAVFNLILWDYAVVCFCIGFIGSLIGNGIMQRARKTDTGAVNFERNSFIAYCTGYVIMLCALCMTLQYILQIVLFHDDMSNSEVGLCAGYRIN</sequence>
<keyword evidence="3 6" id="KW-1133">Transmembrane helix</keyword>
<dbReference type="GO" id="GO:0016567">
    <property type="term" value="P:protein ubiquitination"/>
    <property type="evidence" value="ECO:0007669"/>
    <property type="project" value="TreeGrafter"/>
</dbReference>
<dbReference type="GO" id="GO:0016020">
    <property type="term" value="C:membrane"/>
    <property type="evidence" value="ECO:0007669"/>
    <property type="project" value="UniProtKB-SubCell"/>
</dbReference>
<evidence type="ECO:0000313" key="8">
    <source>
        <dbReference type="EMBL" id="VEU33353.1"/>
    </source>
</evidence>
<feature type="transmembrane region" description="Helical" evidence="6">
    <location>
        <begin position="544"/>
        <end position="564"/>
    </location>
</feature>
<evidence type="ECO:0000256" key="5">
    <source>
        <dbReference type="SAM" id="MobiDB-lite"/>
    </source>
</evidence>
<reference evidence="8 9" key="1">
    <citation type="submission" date="2019-01" db="EMBL/GenBank/DDBJ databases">
        <authorList>
            <person name="Ferrante I. M."/>
        </authorList>
    </citation>
    <scope>NUCLEOTIDE SEQUENCE [LARGE SCALE GENOMIC DNA]</scope>
    <source>
        <strain evidence="8 9">B856</strain>
    </source>
</reference>
<keyword evidence="9" id="KW-1185">Reference proteome</keyword>
<keyword evidence="4 6" id="KW-0472">Membrane</keyword>
<dbReference type="Proteomes" id="UP000291116">
    <property type="component" value="Unassembled WGS sequence"/>
</dbReference>
<keyword evidence="7" id="KW-0732">Signal</keyword>
<dbReference type="OrthoDB" id="434519at2759"/>
<evidence type="ECO:0008006" key="10">
    <source>
        <dbReference type="Google" id="ProtNLM"/>
    </source>
</evidence>
<evidence type="ECO:0000256" key="7">
    <source>
        <dbReference type="SAM" id="SignalP"/>
    </source>
</evidence>
<evidence type="ECO:0000256" key="2">
    <source>
        <dbReference type="ARBA" id="ARBA00022692"/>
    </source>
</evidence>
<evidence type="ECO:0000313" key="9">
    <source>
        <dbReference type="Proteomes" id="UP000291116"/>
    </source>
</evidence>
<dbReference type="GO" id="GO:0031464">
    <property type="term" value="C:Cul4A-RING E3 ubiquitin ligase complex"/>
    <property type="evidence" value="ECO:0007669"/>
    <property type="project" value="TreeGrafter"/>
</dbReference>
<accession>A0A448YU87</accession>
<proteinExistence type="predicted"/>
<dbReference type="EMBL" id="CAACVS010000001">
    <property type="protein sequence ID" value="VEU33353.1"/>
    <property type="molecule type" value="Genomic_DNA"/>
</dbReference>
<protein>
    <recommendedName>
        <fullName evidence="10">Membrane transporter protein</fullName>
    </recommendedName>
</protein>
<feature type="region of interest" description="Disordered" evidence="5">
    <location>
        <begin position="331"/>
        <end position="350"/>
    </location>
</feature>
<feature type="region of interest" description="Disordered" evidence="5">
    <location>
        <begin position="85"/>
        <end position="111"/>
    </location>
</feature>
<feature type="transmembrane region" description="Helical" evidence="6">
    <location>
        <begin position="258"/>
        <end position="277"/>
    </location>
</feature>
<feature type="transmembrane region" description="Helical" evidence="6">
    <location>
        <begin position="430"/>
        <end position="454"/>
    </location>
</feature>
<dbReference type="PANTHER" id="PTHR14255:SF3">
    <property type="entry name" value="SULFITE EXPORTER TAUE_SAFE FAMILY PROTEIN 5-RELATED"/>
    <property type="match status" value="1"/>
</dbReference>
<keyword evidence="2 6" id="KW-0812">Transmembrane</keyword>
<gene>
    <name evidence="8" type="ORF">PSNMU_V1.4_AUG-EV-PASAV3_0001560</name>
</gene>
<feature type="chain" id="PRO_5019532574" description="Membrane transporter protein" evidence="7">
    <location>
        <begin position="17"/>
        <end position="629"/>
    </location>
</feature>
<name>A0A448YU87_9STRA</name>
<evidence type="ECO:0000256" key="3">
    <source>
        <dbReference type="ARBA" id="ARBA00022989"/>
    </source>
</evidence>
<dbReference type="InterPro" id="IPR002781">
    <property type="entry name" value="TM_pro_TauE-like"/>
</dbReference>
<dbReference type="AlphaFoldDB" id="A0A448YU87"/>
<feature type="transmembrane region" description="Helical" evidence="6">
    <location>
        <begin position="480"/>
        <end position="503"/>
    </location>
</feature>
<feature type="signal peptide" evidence="7">
    <location>
        <begin position="1"/>
        <end position="16"/>
    </location>
</feature>
<feature type="transmembrane region" description="Helical" evidence="6">
    <location>
        <begin position="198"/>
        <end position="217"/>
    </location>
</feature>
<evidence type="ECO:0000256" key="4">
    <source>
        <dbReference type="ARBA" id="ARBA00023136"/>
    </source>
</evidence>
<organism evidence="8 9">
    <name type="scientific">Pseudo-nitzschia multistriata</name>
    <dbReference type="NCBI Taxonomy" id="183589"/>
    <lineage>
        <taxon>Eukaryota</taxon>
        <taxon>Sar</taxon>
        <taxon>Stramenopiles</taxon>
        <taxon>Ochrophyta</taxon>
        <taxon>Bacillariophyta</taxon>
        <taxon>Bacillariophyceae</taxon>
        <taxon>Bacillariophycidae</taxon>
        <taxon>Bacillariales</taxon>
        <taxon>Bacillariaceae</taxon>
        <taxon>Pseudo-nitzschia</taxon>
    </lineage>
</organism>
<feature type="transmembrane region" description="Helical" evidence="6">
    <location>
        <begin position="584"/>
        <end position="606"/>
    </location>
</feature>
<evidence type="ECO:0000256" key="6">
    <source>
        <dbReference type="SAM" id="Phobius"/>
    </source>
</evidence>
<dbReference type="Pfam" id="PF01925">
    <property type="entry name" value="TauE"/>
    <property type="match status" value="2"/>
</dbReference>
<dbReference type="PANTHER" id="PTHR14255">
    <property type="entry name" value="CEREBLON"/>
    <property type="match status" value="1"/>
</dbReference>
<feature type="compositionally biased region" description="Basic and acidic residues" evidence="5">
    <location>
        <begin position="85"/>
        <end position="101"/>
    </location>
</feature>
<comment type="subcellular location">
    <subcellularLocation>
        <location evidence="1">Membrane</location>
        <topology evidence="1">Multi-pass membrane protein</topology>
    </subcellularLocation>
</comment>
<evidence type="ECO:0000256" key="1">
    <source>
        <dbReference type="ARBA" id="ARBA00004141"/>
    </source>
</evidence>
<feature type="transmembrane region" description="Helical" evidence="6">
    <location>
        <begin position="396"/>
        <end position="418"/>
    </location>
</feature>